<organism evidence="8 9">
    <name type="scientific">Paenibacillus gansuensis</name>
    <dbReference type="NCBI Taxonomy" id="306542"/>
    <lineage>
        <taxon>Bacteria</taxon>
        <taxon>Bacillati</taxon>
        <taxon>Bacillota</taxon>
        <taxon>Bacilli</taxon>
        <taxon>Bacillales</taxon>
        <taxon>Paenibacillaceae</taxon>
        <taxon>Paenibacillus</taxon>
    </lineage>
</organism>
<name>A0ABW5P9Z5_9BACL</name>
<feature type="transmembrane region" description="Helical" evidence="6">
    <location>
        <begin position="50"/>
        <end position="67"/>
    </location>
</feature>
<evidence type="ECO:0000256" key="6">
    <source>
        <dbReference type="SAM" id="Phobius"/>
    </source>
</evidence>
<proteinExistence type="predicted"/>
<dbReference type="Gene3D" id="1.20.120.940">
    <property type="entry name" value="Putative aromatic acid exporter, C-terminal domain"/>
    <property type="match status" value="1"/>
</dbReference>
<comment type="caution">
    <text evidence="8">The sequence shown here is derived from an EMBL/GenBank/DDBJ whole genome shotgun (WGS) entry which is preliminary data.</text>
</comment>
<evidence type="ECO:0000256" key="3">
    <source>
        <dbReference type="ARBA" id="ARBA00022692"/>
    </source>
</evidence>
<dbReference type="Pfam" id="PF11728">
    <property type="entry name" value="ArAE_1_C"/>
    <property type="match status" value="1"/>
</dbReference>
<dbReference type="InterPro" id="IPR021062">
    <property type="entry name" value="ArAE_1_C"/>
</dbReference>
<comment type="subcellular location">
    <subcellularLocation>
        <location evidence="1">Cell membrane</location>
        <topology evidence="1">Multi-pass membrane protein</topology>
    </subcellularLocation>
</comment>
<keyword evidence="3 6" id="KW-0812">Transmembrane</keyword>
<evidence type="ECO:0000256" key="2">
    <source>
        <dbReference type="ARBA" id="ARBA00022475"/>
    </source>
</evidence>
<evidence type="ECO:0000259" key="7">
    <source>
        <dbReference type="Pfam" id="PF11728"/>
    </source>
</evidence>
<evidence type="ECO:0000313" key="9">
    <source>
        <dbReference type="Proteomes" id="UP001597541"/>
    </source>
</evidence>
<feature type="transmembrane region" description="Helical" evidence="6">
    <location>
        <begin position="122"/>
        <end position="139"/>
    </location>
</feature>
<feature type="transmembrane region" description="Helical" evidence="6">
    <location>
        <begin position="12"/>
        <end position="38"/>
    </location>
</feature>
<feature type="transmembrane region" description="Helical" evidence="6">
    <location>
        <begin position="73"/>
        <end position="89"/>
    </location>
</feature>
<evidence type="ECO:0000313" key="8">
    <source>
        <dbReference type="EMBL" id="MFD2612122.1"/>
    </source>
</evidence>
<gene>
    <name evidence="8" type="ORF">ACFSUF_06730</name>
</gene>
<dbReference type="Pfam" id="PF06081">
    <property type="entry name" value="ArAE_1"/>
    <property type="match status" value="1"/>
</dbReference>
<evidence type="ECO:0000256" key="1">
    <source>
        <dbReference type="ARBA" id="ARBA00004651"/>
    </source>
</evidence>
<dbReference type="Proteomes" id="UP001597541">
    <property type="component" value="Unassembled WGS sequence"/>
</dbReference>
<dbReference type="RefSeq" id="WP_377601370.1">
    <property type="nucleotide sequence ID" value="NZ_JBHUME010000005.1"/>
</dbReference>
<dbReference type="PANTHER" id="PTHR40064:SF1">
    <property type="entry name" value="MEMBRANE PROTEIN"/>
    <property type="match status" value="1"/>
</dbReference>
<dbReference type="EMBL" id="JBHUME010000005">
    <property type="protein sequence ID" value="MFD2612122.1"/>
    <property type="molecule type" value="Genomic_DNA"/>
</dbReference>
<keyword evidence="2" id="KW-1003">Cell membrane</keyword>
<feature type="domain" description="Putative aromatic acid exporter C-terminal" evidence="7">
    <location>
        <begin position="145"/>
        <end position="306"/>
    </location>
</feature>
<dbReference type="InterPro" id="IPR052984">
    <property type="entry name" value="UPF0421"/>
</dbReference>
<accession>A0ABW5P9Z5</accession>
<evidence type="ECO:0000256" key="5">
    <source>
        <dbReference type="ARBA" id="ARBA00023136"/>
    </source>
</evidence>
<reference evidence="9" key="1">
    <citation type="journal article" date="2019" name="Int. J. Syst. Evol. Microbiol.">
        <title>The Global Catalogue of Microorganisms (GCM) 10K type strain sequencing project: providing services to taxonomists for standard genome sequencing and annotation.</title>
        <authorList>
            <consortium name="The Broad Institute Genomics Platform"/>
            <consortium name="The Broad Institute Genome Sequencing Center for Infectious Disease"/>
            <person name="Wu L."/>
            <person name="Ma J."/>
        </authorList>
    </citation>
    <scope>NUCLEOTIDE SEQUENCE [LARGE SCALE GENOMIC DNA]</scope>
    <source>
        <strain evidence="9">KCTC 3950</strain>
    </source>
</reference>
<protein>
    <submittedName>
        <fullName evidence="8">Aromatic acid exporter family protein</fullName>
    </submittedName>
</protein>
<keyword evidence="9" id="KW-1185">Reference proteome</keyword>
<dbReference type="InterPro" id="IPR038323">
    <property type="entry name" value="ArAE_1_C_sf"/>
</dbReference>
<sequence length="318" mass="35543">MGIRVIKTAAAALIAIYLAQWIGLQTPLSAGLLAILGVEVTRKKGLQMSLIRFAASVFGLLLASLIFQLLGFHIYALSLYILVVFPILGRTNLKDGIVTCSVMVFHVFTAGEVSGPVVWNEVLLLLVGLGTATIFNLSYMPKEDMKLNAIRDETEDLFSAIFLHVARSLRDTDYIWGGQEVLDAAGAVEQGLSVAKRIEENRLLKSDHSPVMYFLMRRQQLECIDRMLGLVAQVYRVLPHSELTAELFEELSIDVRAESYTGNVEASLSGLERQFKAMALPVNREEFEVRSALLQLCLELRYYLSIAKQKQPKKTVYR</sequence>
<dbReference type="InterPro" id="IPR010343">
    <property type="entry name" value="ArAE_1"/>
</dbReference>
<dbReference type="PANTHER" id="PTHR40064">
    <property type="entry name" value="MEMBRANE PROTEIN-RELATED"/>
    <property type="match status" value="1"/>
</dbReference>
<keyword evidence="4 6" id="KW-1133">Transmembrane helix</keyword>
<keyword evidence="5 6" id="KW-0472">Membrane</keyword>
<evidence type="ECO:0000256" key="4">
    <source>
        <dbReference type="ARBA" id="ARBA00022989"/>
    </source>
</evidence>